<dbReference type="PRINTS" id="PR00035">
    <property type="entry name" value="HTHGNTR"/>
</dbReference>
<dbReference type="InterPro" id="IPR000524">
    <property type="entry name" value="Tscrpt_reg_HTH_GntR"/>
</dbReference>
<name>A0A366DZH9_9HYPH</name>
<dbReference type="SMART" id="SM00345">
    <property type="entry name" value="HTH_GNTR"/>
    <property type="match status" value="1"/>
</dbReference>
<dbReference type="CDD" id="cd07377">
    <property type="entry name" value="WHTH_GntR"/>
    <property type="match status" value="1"/>
</dbReference>
<dbReference type="RefSeq" id="WP_374788411.1">
    <property type="nucleotide sequence ID" value="NZ_JBHEEG010000008.1"/>
</dbReference>
<dbReference type="PANTHER" id="PTHR43537">
    <property type="entry name" value="TRANSCRIPTIONAL REGULATOR, GNTR FAMILY"/>
    <property type="match status" value="1"/>
</dbReference>
<proteinExistence type="predicted"/>
<evidence type="ECO:0000259" key="4">
    <source>
        <dbReference type="PROSITE" id="PS50949"/>
    </source>
</evidence>
<gene>
    <name evidence="5" type="ORF">DFR47_10379</name>
</gene>
<dbReference type="Pfam" id="PF07729">
    <property type="entry name" value="FCD"/>
    <property type="match status" value="1"/>
</dbReference>
<evidence type="ECO:0000256" key="1">
    <source>
        <dbReference type="ARBA" id="ARBA00023015"/>
    </source>
</evidence>
<evidence type="ECO:0000313" key="5">
    <source>
        <dbReference type="EMBL" id="RBO95516.1"/>
    </source>
</evidence>
<dbReference type="Pfam" id="PF00392">
    <property type="entry name" value="GntR"/>
    <property type="match status" value="1"/>
</dbReference>
<dbReference type="Gene3D" id="1.10.10.10">
    <property type="entry name" value="Winged helix-like DNA-binding domain superfamily/Winged helix DNA-binding domain"/>
    <property type="match status" value="1"/>
</dbReference>
<dbReference type="EMBL" id="QNRH01000003">
    <property type="protein sequence ID" value="RBO95516.1"/>
    <property type="molecule type" value="Genomic_DNA"/>
</dbReference>
<dbReference type="Proteomes" id="UP000252893">
    <property type="component" value="Unassembled WGS sequence"/>
</dbReference>
<keyword evidence="3" id="KW-0804">Transcription</keyword>
<sequence>MNTQATFGQISSVRRPAAGRETAAKLIYRALQADIVAMKLLPGTALNEKTFIEQFGVSRTPVREALIRLAEEGLVDIFPQSGTFVARIPVDLIPESVVIRQALEGATAEHAALSSTPDAVAKLDELIDMQQFHASREKLGLFHEADDAFHETVAEIAGYPGIWQHLKLVKIQIDRARRMTVPVLGRMDQVLREHKLIRDAIAAKDAPEAIKAMKHHLSAVLPDIDELRKSHPDFFV</sequence>
<comment type="caution">
    <text evidence="5">The sequence shown here is derived from an EMBL/GenBank/DDBJ whole genome shotgun (WGS) entry which is preliminary data.</text>
</comment>
<dbReference type="SUPFAM" id="SSF46785">
    <property type="entry name" value="Winged helix' DNA-binding domain"/>
    <property type="match status" value="1"/>
</dbReference>
<evidence type="ECO:0000313" key="6">
    <source>
        <dbReference type="Proteomes" id="UP000252893"/>
    </source>
</evidence>
<keyword evidence="6" id="KW-1185">Reference proteome</keyword>
<dbReference type="AlphaFoldDB" id="A0A366DZH9"/>
<dbReference type="PROSITE" id="PS50949">
    <property type="entry name" value="HTH_GNTR"/>
    <property type="match status" value="1"/>
</dbReference>
<dbReference type="PANTHER" id="PTHR43537:SF45">
    <property type="entry name" value="GNTR FAMILY REGULATORY PROTEIN"/>
    <property type="match status" value="1"/>
</dbReference>
<dbReference type="SUPFAM" id="SSF48008">
    <property type="entry name" value="GntR ligand-binding domain-like"/>
    <property type="match status" value="1"/>
</dbReference>
<organism evidence="5 6">
    <name type="scientific">Pseudochrobactrum asaccharolyticum</name>
    <dbReference type="NCBI Taxonomy" id="354351"/>
    <lineage>
        <taxon>Bacteria</taxon>
        <taxon>Pseudomonadati</taxon>
        <taxon>Pseudomonadota</taxon>
        <taxon>Alphaproteobacteria</taxon>
        <taxon>Hyphomicrobiales</taxon>
        <taxon>Brucellaceae</taxon>
        <taxon>Pseudochrobactrum</taxon>
    </lineage>
</organism>
<dbReference type="Gene3D" id="1.20.120.530">
    <property type="entry name" value="GntR ligand-binding domain-like"/>
    <property type="match status" value="1"/>
</dbReference>
<dbReference type="GO" id="GO:0003677">
    <property type="term" value="F:DNA binding"/>
    <property type="evidence" value="ECO:0007669"/>
    <property type="project" value="UniProtKB-KW"/>
</dbReference>
<dbReference type="InterPro" id="IPR011711">
    <property type="entry name" value="GntR_C"/>
</dbReference>
<accession>A0A366DZH9</accession>
<protein>
    <submittedName>
        <fullName evidence="5">GntR family transcriptional regulator</fullName>
    </submittedName>
</protein>
<dbReference type="InterPro" id="IPR036388">
    <property type="entry name" value="WH-like_DNA-bd_sf"/>
</dbReference>
<keyword evidence="2" id="KW-0238">DNA-binding</keyword>
<dbReference type="SMART" id="SM00895">
    <property type="entry name" value="FCD"/>
    <property type="match status" value="1"/>
</dbReference>
<feature type="domain" description="HTH gntR-type" evidence="4">
    <location>
        <begin position="21"/>
        <end position="88"/>
    </location>
</feature>
<dbReference type="GO" id="GO:0003700">
    <property type="term" value="F:DNA-binding transcription factor activity"/>
    <property type="evidence" value="ECO:0007669"/>
    <property type="project" value="InterPro"/>
</dbReference>
<dbReference type="InterPro" id="IPR008920">
    <property type="entry name" value="TF_FadR/GntR_C"/>
</dbReference>
<reference evidence="5 6" key="1">
    <citation type="submission" date="2018-06" db="EMBL/GenBank/DDBJ databases">
        <title>Genomic Encyclopedia of Type Strains, Phase IV (KMG-IV): sequencing the most valuable type-strain genomes for metagenomic binning, comparative biology and taxonomic classification.</title>
        <authorList>
            <person name="Goeker M."/>
        </authorList>
    </citation>
    <scope>NUCLEOTIDE SEQUENCE [LARGE SCALE GENOMIC DNA]</scope>
    <source>
        <strain evidence="5 6">DSM 25619</strain>
    </source>
</reference>
<dbReference type="InterPro" id="IPR036390">
    <property type="entry name" value="WH_DNA-bd_sf"/>
</dbReference>
<keyword evidence="1" id="KW-0805">Transcription regulation</keyword>
<evidence type="ECO:0000256" key="3">
    <source>
        <dbReference type="ARBA" id="ARBA00023163"/>
    </source>
</evidence>
<evidence type="ECO:0000256" key="2">
    <source>
        <dbReference type="ARBA" id="ARBA00023125"/>
    </source>
</evidence>